<dbReference type="AlphaFoldDB" id="G7Q7K0"/>
<dbReference type="Proteomes" id="UP000004662">
    <property type="component" value="Chromosome"/>
</dbReference>
<evidence type="ECO:0000313" key="2">
    <source>
        <dbReference type="Proteomes" id="UP000004662"/>
    </source>
</evidence>
<reference evidence="2" key="1">
    <citation type="journal article" date="2015" name="Genome Announc.">
        <title>High-Quality Draft Genome Sequence of Desulfovibrio carbinoliphilus FW-101-2B, an Organic Acid-Oxidizing Sulfate-Reducing Bacterium Isolated from Uranium(VI)-Contaminated Groundwater.</title>
        <authorList>
            <person name="Ramsay B.D."/>
            <person name="Hwang C."/>
            <person name="Woo H.L."/>
            <person name="Carroll S.L."/>
            <person name="Lucas S."/>
            <person name="Han J."/>
            <person name="Lapidus A.L."/>
            <person name="Cheng J.F."/>
            <person name="Goodwin L.A."/>
            <person name="Pitluck S."/>
            <person name="Peters L."/>
            <person name="Chertkov O."/>
            <person name="Held B."/>
            <person name="Detter J.C."/>
            <person name="Han C.S."/>
            <person name="Tapia R."/>
            <person name="Land M.L."/>
            <person name="Hauser L.J."/>
            <person name="Kyrpides N.C."/>
            <person name="Ivanova N.N."/>
            <person name="Mikhailova N."/>
            <person name="Pagani I."/>
            <person name="Woyke T."/>
            <person name="Arkin A.P."/>
            <person name="Dehal P."/>
            <person name="Chivian D."/>
            <person name="Criddle C.S."/>
            <person name="Wu W."/>
            <person name="Chakraborty R."/>
            <person name="Hazen T.C."/>
            <person name="Fields M.W."/>
        </authorList>
    </citation>
    <scope>NUCLEOTIDE SEQUENCE [LARGE SCALE GENOMIC DNA]</scope>
    <source>
        <strain evidence="2">FW-101-2B</strain>
    </source>
</reference>
<evidence type="ECO:0000313" key="1">
    <source>
        <dbReference type="EMBL" id="EHJ47153.1"/>
    </source>
</evidence>
<dbReference type="Pfam" id="PF11392">
    <property type="entry name" value="AllH"/>
    <property type="match status" value="1"/>
</dbReference>
<dbReference type="HOGENOM" id="CLU_905314_0_0_7"/>
<proteinExistence type="predicted"/>
<name>G7Q7K0_9BACT</name>
<protein>
    <recommendedName>
        <fullName evidence="3">DUF2877 domain-containing protein</fullName>
    </recommendedName>
</protein>
<keyword evidence="2" id="KW-1185">Reference proteome</keyword>
<organism evidence="1 2">
    <name type="scientific">Solidesulfovibrio carbinoliphilus subsp. oakridgensis</name>
    <dbReference type="NCBI Taxonomy" id="694327"/>
    <lineage>
        <taxon>Bacteria</taxon>
        <taxon>Pseudomonadati</taxon>
        <taxon>Thermodesulfobacteriota</taxon>
        <taxon>Desulfovibrionia</taxon>
        <taxon>Desulfovibrionales</taxon>
        <taxon>Desulfovibrionaceae</taxon>
        <taxon>Solidesulfovibrio</taxon>
    </lineage>
</organism>
<dbReference type="OrthoDB" id="4933449at2"/>
<gene>
    <name evidence="1" type="ORF">DFW101_1143</name>
</gene>
<dbReference type="STRING" id="694327.DFW101_1143"/>
<sequence>MAVGIAGERVVPAPGASLRGRVWAVFQRSIHVALGDGFLTLGNPDLPPHPYSILWDGYPGGFVPGQTVTVTDDGVFTDDRRLVALAGLARFRPALEHPRPAGFRSIRHALAASRQAAAVLPDKGGFHTLFLQRPRPAPSDVACRLPGAFADLGGRLYLRIAEALRQRRLEDLGQAARAMAGLGIGLTPSGDDFLAGMLAASRFHGLSLGRPVLSQVTLTTLALDCAARTTAFSGFLLRCAAEGQVAGPVGDWLEAVHAGDADRAAIAVGALACIGHASGLDTLMGLILVMDICLGERAWIEA</sequence>
<dbReference type="eggNOG" id="ENOG5033C91">
    <property type="taxonomic scope" value="Bacteria"/>
</dbReference>
<dbReference type="EMBL" id="CM001368">
    <property type="protein sequence ID" value="EHJ47153.1"/>
    <property type="molecule type" value="Genomic_DNA"/>
</dbReference>
<dbReference type="InterPro" id="IPR021530">
    <property type="entry name" value="AllH-like"/>
</dbReference>
<evidence type="ECO:0008006" key="3">
    <source>
        <dbReference type="Google" id="ProtNLM"/>
    </source>
</evidence>
<accession>G7Q7K0</accession>
<dbReference type="RefSeq" id="WP_009180565.1">
    <property type="nucleotide sequence ID" value="NZ_CM001368.1"/>
</dbReference>